<reference evidence="10 11" key="2">
    <citation type="submission" date="2024-10" db="EMBL/GenBank/DDBJ databases">
        <authorList>
            <person name="Ryan C."/>
        </authorList>
    </citation>
    <scope>NUCLEOTIDE SEQUENCE [LARGE SCALE GENOMIC DNA]</scope>
</reference>
<name>A0ABC9DHB8_9POAL</name>
<evidence type="ECO:0000256" key="4">
    <source>
        <dbReference type="ARBA" id="ARBA00022750"/>
    </source>
</evidence>
<evidence type="ECO:0000256" key="7">
    <source>
        <dbReference type="PIRSR" id="PIRSR601461-1"/>
    </source>
</evidence>
<keyword evidence="4" id="KW-0064">Aspartyl protease</keyword>
<dbReference type="FunFam" id="2.40.70.10:FF:000021">
    <property type="entry name" value="Aspartyl protease AED1"/>
    <property type="match status" value="1"/>
</dbReference>
<keyword evidence="6" id="KW-1015">Disulfide bond</keyword>
<dbReference type="PROSITE" id="PS51767">
    <property type="entry name" value="PEPTIDASE_A1"/>
    <property type="match status" value="1"/>
</dbReference>
<dbReference type="InterPro" id="IPR001461">
    <property type="entry name" value="Aspartic_peptidase_A1"/>
</dbReference>
<dbReference type="InterPro" id="IPR032861">
    <property type="entry name" value="TAXi_N"/>
</dbReference>
<feature type="domain" description="Peptidase A1" evidence="9">
    <location>
        <begin position="125"/>
        <end position="468"/>
    </location>
</feature>
<dbReference type="GO" id="GO:0004190">
    <property type="term" value="F:aspartic-type endopeptidase activity"/>
    <property type="evidence" value="ECO:0007669"/>
    <property type="project" value="UniProtKB-KW"/>
</dbReference>
<dbReference type="PRINTS" id="PR00792">
    <property type="entry name" value="PEPSIN"/>
</dbReference>
<evidence type="ECO:0000256" key="5">
    <source>
        <dbReference type="ARBA" id="ARBA00022801"/>
    </source>
</evidence>
<dbReference type="Pfam" id="PF14543">
    <property type="entry name" value="TAXi_N"/>
    <property type="match status" value="1"/>
</dbReference>
<feature type="chain" id="PRO_5044799246" description="Peptidase A1 domain-containing protein" evidence="8">
    <location>
        <begin position="22"/>
        <end position="472"/>
    </location>
</feature>
<evidence type="ECO:0000256" key="1">
    <source>
        <dbReference type="ARBA" id="ARBA00007447"/>
    </source>
</evidence>
<organism evidence="10 11">
    <name type="scientific">Urochloa decumbens</name>
    <dbReference type="NCBI Taxonomy" id="240449"/>
    <lineage>
        <taxon>Eukaryota</taxon>
        <taxon>Viridiplantae</taxon>
        <taxon>Streptophyta</taxon>
        <taxon>Embryophyta</taxon>
        <taxon>Tracheophyta</taxon>
        <taxon>Spermatophyta</taxon>
        <taxon>Magnoliopsida</taxon>
        <taxon>Liliopsida</taxon>
        <taxon>Poales</taxon>
        <taxon>Poaceae</taxon>
        <taxon>PACMAD clade</taxon>
        <taxon>Panicoideae</taxon>
        <taxon>Panicodae</taxon>
        <taxon>Paniceae</taxon>
        <taxon>Melinidinae</taxon>
        <taxon>Urochloa</taxon>
    </lineage>
</organism>
<dbReference type="PANTHER" id="PTHR13683">
    <property type="entry name" value="ASPARTYL PROTEASES"/>
    <property type="match status" value="1"/>
</dbReference>
<reference evidence="11" key="1">
    <citation type="submission" date="2024-06" db="EMBL/GenBank/DDBJ databases">
        <authorList>
            <person name="Ryan C."/>
        </authorList>
    </citation>
    <scope>NUCLEOTIDE SEQUENCE [LARGE SCALE GENOMIC DNA]</scope>
</reference>
<feature type="active site" evidence="7">
    <location>
        <position position="143"/>
    </location>
</feature>
<comment type="similarity">
    <text evidence="1">Belongs to the peptidase A1 family.</text>
</comment>
<dbReference type="PANTHER" id="PTHR13683:SF790">
    <property type="entry name" value="PEPTIDASE A1 DOMAIN-CONTAINING PROTEIN"/>
    <property type="match status" value="1"/>
</dbReference>
<feature type="signal peptide" evidence="8">
    <location>
        <begin position="1"/>
        <end position="21"/>
    </location>
</feature>
<evidence type="ECO:0000256" key="6">
    <source>
        <dbReference type="ARBA" id="ARBA00023157"/>
    </source>
</evidence>
<dbReference type="AlphaFoldDB" id="A0ABC9DHB8"/>
<keyword evidence="11" id="KW-1185">Reference proteome</keyword>
<gene>
    <name evidence="10" type="ORF">URODEC1_LOCUS84935</name>
</gene>
<evidence type="ECO:0000256" key="8">
    <source>
        <dbReference type="SAM" id="SignalP"/>
    </source>
</evidence>
<dbReference type="InterPro" id="IPR021109">
    <property type="entry name" value="Peptidase_aspartic_dom_sf"/>
</dbReference>
<feature type="active site" evidence="7">
    <location>
        <position position="355"/>
    </location>
</feature>
<keyword evidence="2" id="KW-0645">Protease</keyword>
<proteinExistence type="inferred from homology"/>
<dbReference type="GO" id="GO:0006508">
    <property type="term" value="P:proteolysis"/>
    <property type="evidence" value="ECO:0007669"/>
    <property type="project" value="UniProtKB-KW"/>
</dbReference>
<evidence type="ECO:0000259" key="9">
    <source>
        <dbReference type="PROSITE" id="PS51767"/>
    </source>
</evidence>
<protein>
    <recommendedName>
        <fullName evidence="9">Peptidase A1 domain-containing protein</fullName>
    </recommendedName>
</protein>
<dbReference type="Pfam" id="PF14541">
    <property type="entry name" value="TAXi_C"/>
    <property type="match status" value="1"/>
</dbReference>
<keyword evidence="5" id="KW-0378">Hydrolase</keyword>
<dbReference type="Gene3D" id="2.40.70.10">
    <property type="entry name" value="Acid Proteases"/>
    <property type="match status" value="2"/>
</dbReference>
<dbReference type="InterPro" id="IPR033121">
    <property type="entry name" value="PEPTIDASE_A1"/>
</dbReference>
<dbReference type="Proteomes" id="UP001497457">
    <property type="component" value="Chromosome 33rd"/>
</dbReference>
<evidence type="ECO:0000256" key="2">
    <source>
        <dbReference type="ARBA" id="ARBA00022670"/>
    </source>
</evidence>
<dbReference type="InterPro" id="IPR032799">
    <property type="entry name" value="TAXi_C"/>
</dbReference>
<dbReference type="EMBL" id="OZ075143">
    <property type="protein sequence ID" value="CAL5038240.1"/>
    <property type="molecule type" value="Genomic_DNA"/>
</dbReference>
<accession>A0ABC9DHB8</accession>
<evidence type="ECO:0000313" key="10">
    <source>
        <dbReference type="EMBL" id="CAL5038240.1"/>
    </source>
</evidence>
<dbReference type="SUPFAM" id="SSF50630">
    <property type="entry name" value="Acid proteases"/>
    <property type="match status" value="1"/>
</dbReference>
<evidence type="ECO:0000313" key="11">
    <source>
        <dbReference type="Proteomes" id="UP001497457"/>
    </source>
</evidence>
<keyword evidence="3 8" id="KW-0732">Signal</keyword>
<sequence>MAASHLLVCVILCTSYYLAHGGDEHGFVTVPTSSFEPDEVCSDSRVNTEPSRAAVSVPLLHRHGPCASSHNSDDTPSLIERLGRSRARANYIRDRASMGTVTRQDDDTNVTIPAQLGGSVDSLEYVVTVGLGTPSVSQTLLMDTGSDLSWVQCAPCNSTACYPQKDPLFDPSKSSTYALIPCNTDLCRNLTANDYGNGCTTGGGGGGSGAQCKFSIEYGDGSHTRGVYSEETLTLAPGVTVKDFRFGCARDQDGSNDKFDGLVGLGGAPESLVSQTSSVYGGSFSYCLPARNGEAGFLTLGGARSSANDTSGFVFAPMRVEAGTFYMVNLTGISIAGKLDIPQAVFGKSIGTVMDSGTVLTYLPKTAYSALRTAFRSAMSAYPLLPPNEDLDTCYNLTGFSNVTLPTVALTFDGGVTMDLDVPNGILLDGCLAFQESGPDEFPAILGNVNQRKFEVLYDVDHGKVGFRAGAC</sequence>
<evidence type="ECO:0000256" key="3">
    <source>
        <dbReference type="ARBA" id="ARBA00022729"/>
    </source>
</evidence>
<dbReference type="FunFam" id="2.40.70.10:FF:000013">
    <property type="entry name" value="Aspartyl protease AED1"/>
    <property type="match status" value="1"/>
</dbReference>